<proteinExistence type="predicted"/>
<dbReference type="RefSeq" id="WP_215795432.1">
    <property type="nucleotide sequence ID" value="NZ_JAHKKG010000018.1"/>
</dbReference>
<evidence type="ECO:0000313" key="3">
    <source>
        <dbReference type="Proteomes" id="UP001519654"/>
    </source>
</evidence>
<keyword evidence="3" id="KW-1185">Reference proteome</keyword>
<accession>A0ABS5Z3G2</accession>
<dbReference type="EMBL" id="JAHKKG010000018">
    <property type="protein sequence ID" value="MBU2670208.1"/>
    <property type="molecule type" value="Genomic_DNA"/>
</dbReference>
<sequence>MTPPRPKKAVEAEPGEEPEEKQEQVQEPPPMSYAQQVALRRKLREKYH</sequence>
<dbReference type="Proteomes" id="UP001519654">
    <property type="component" value="Unassembled WGS sequence"/>
</dbReference>
<gene>
    <name evidence="2" type="ORF">KOI35_42580</name>
</gene>
<evidence type="ECO:0000313" key="2">
    <source>
        <dbReference type="EMBL" id="MBU2670208.1"/>
    </source>
</evidence>
<protein>
    <submittedName>
        <fullName evidence="2">Uncharacterized protein</fullName>
    </submittedName>
</protein>
<reference evidence="2 3" key="1">
    <citation type="submission" date="2021-06" db="EMBL/GenBank/DDBJ databases">
        <title>Actinoplanes lichenicola sp. nov., and Actinoplanes ovalisporus sp. nov., isolated from lichen in Thailand.</title>
        <authorList>
            <person name="Saeng-In P."/>
            <person name="Kanchanasin P."/>
            <person name="Yuki M."/>
            <person name="Kudo T."/>
            <person name="Ohkuma M."/>
            <person name="Phongsopitanun W."/>
            <person name="Tanasupawat S."/>
        </authorList>
    </citation>
    <scope>NUCLEOTIDE SEQUENCE [LARGE SCALE GENOMIC DNA]</scope>
    <source>
        <strain evidence="2 3">NBRC 110975</strain>
    </source>
</reference>
<organism evidence="2 3">
    <name type="scientific">Paractinoplanes bogorensis</name>
    <dbReference type="NCBI Taxonomy" id="1610840"/>
    <lineage>
        <taxon>Bacteria</taxon>
        <taxon>Bacillati</taxon>
        <taxon>Actinomycetota</taxon>
        <taxon>Actinomycetes</taxon>
        <taxon>Micromonosporales</taxon>
        <taxon>Micromonosporaceae</taxon>
        <taxon>Paractinoplanes</taxon>
    </lineage>
</organism>
<evidence type="ECO:0000256" key="1">
    <source>
        <dbReference type="SAM" id="MobiDB-lite"/>
    </source>
</evidence>
<name>A0ABS5Z3G2_9ACTN</name>
<feature type="region of interest" description="Disordered" evidence="1">
    <location>
        <begin position="1"/>
        <end position="33"/>
    </location>
</feature>
<comment type="caution">
    <text evidence="2">The sequence shown here is derived from an EMBL/GenBank/DDBJ whole genome shotgun (WGS) entry which is preliminary data.</text>
</comment>